<proteinExistence type="predicted"/>
<organism evidence="2 3">
    <name type="scientific">Flavipsychrobacter stenotrophus</name>
    <dbReference type="NCBI Taxonomy" id="2077091"/>
    <lineage>
        <taxon>Bacteria</taxon>
        <taxon>Pseudomonadati</taxon>
        <taxon>Bacteroidota</taxon>
        <taxon>Chitinophagia</taxon>
        <taxon>Chitinophagales</taxon>
        <taxon>Chitinophagaceae</taxon>
        <taxon>Flavipsychrobacter</taxon>
    </lineage>
</organism>
<dbReference type="Proteomes" id="UP000239872">
    <property type="component" value="Unassembled WGS sequence"/>
</dbReference>
<dbReference type="EMBL" id="PPSL01000001">
    <property type="protein sequence ID" value="PQJ12320.1"/>
    <property type="molecule type" value="Genomic_DNA"/>
</dbReference>
<dbReference type="AlphaFoldDB" id="A0A2S7SZE0"/>
<gene>
    <name evidence="2" type="ORF">CJD36_000750</name>
</gene>
<evidence type="ECO:0000313" key="2">
    <source>
        <dbReference type="EMBL" id="PQJ12320.1"/>
    </source>
</evidence>
<protein>
    <submittedName>
        <fullName evidence="2">Uncharacterized protein</fullName>
    </submittedName>
</protein>
<reference evidence="2 3" key="1">
    <citation type="submission" date="2018-01" db="EMBL/GenBank/DDBJ databases">
        <title>A novel member of the phylum Bacteroidetes isolated from glacier ice.</title>
        <authorList>
            <person name="Liu Q."/>
            <person name="Xin Y.-H."/>
        </authorList>
    </citation>
    <scope>NUCLEOTIDE SEQUENCE [LARGE SCALE GENOMIC DNA]</scope>
    <source>
        <strain evidence="2 3">RB1R16</strain>
    </source>
</reference>
<sequence>MRGIYQDQVSHRFIEGPIQSKPVNNSLQEGTAEKAAYHADLTQGYELESDTNGIDVSYHDANERYD</sequence>
<feature type="region of interest" description="Disordered" evidence="1">
    <location>
        <begin position="46"/>
        <end position="66"/>
    </location>
</feature>
<evidence type="ECO:0000313" key="3">
    <source>
        <dbReference type="Proteomes" id="UP000239872"/>
    </source>
</evidence>
<name>A0A2S7SZE0_9BACT</name>
<comment type="caution">
    <text evidence="2">The sequence shown here is derived from an EMBL/GenBank/DDBJ whole genome shotgun (WGS) entry which is preliminary data.</text>
</comment>
<accession>A0A2S7SZE0</accession>
<feature type="compositionally biased region" description="Basic and acidic residues" evidence="1">
    <location>
        <begin position="57"/>
        <end position="66"/>
    </location>
</feature>
<keyword evidence="3" id="KW-1185">Reference proteome</keyword>
<evidence type="ECO:0000256" key="1">
    <source>
        <dbReference type="SAM" id="MobiDB-lite"/>
    </source>
</evidence>